<evidence type="ECO:0000313" key="7">
    <source>
        <dbReference type="EMBL" id="KAL0245616.1"/>
    </source>
</evidence>
<gene>
    <name evidence="7" type="ORF">I308_104750</name>
</gene>
<comment type="caution">
    <text evidence="7">The sequence shown here is derived from an EMBL/GenBank/DDBJ whole genome shotgun (WGS) entry which is preliminary data.</text>
</comment>
<dbReference type="Gene3D" id="1.20.1510.10">
    <property type="entry name" value="Cation efflux protein transmembrane domain"/>
    <property type="match status" value="1"/>
</dbReference>
<accession>A0ABR3BPC3</accession>
<evidence type="ECO:0000256" key="2">
    <source>
        <dbReference type="ARBA" id="ARBA00022448"/>
    </source>
</evidence>
<keyword evidence="8" id="KW-1185">Reference proteome</keyword>
<dbReference type="PANTHER" id="PTHR43840">
    <property type="entry name" value="MITOCHONDRIAL METAL TRANSPORTER 1-RELATED"/>
    <property type="match status" value="1"/>
</dbReference>
<protein>
    <recommendedName>
        <fullName evidence="6">Cation efflux protein cytoplasmic domain-containing protein</fullName>
    </recommendedName>
</protein>
<organism evidence="7 8">
    <name type="scientific">Cryptococcus tetragattii IND107</name>
    <dbReference type="NCBI Taxonomy" id="1296105"/>
    <lineage>
        <taxon>Eukaryota</taxon>
        <taxon>Fungi</taxon>
        <taxon>Dikarya</taxon>
        <taxon>Basidiomycota</taxon>
        <taxon>Agaricomycotina</taxon>
        <taxon>Tremellomycetes</taxon>
        <taxon>Tremellales</taxon>
        <taxon>Cryptococcaceae</taxon>
        <taxon>Cryptococcus</taxon>
        <taxon>Cryptococcus gattii species complex</taxon>
    </lineage>
</organism>
<comment type="subcellular location">
    <subcellularLocation>
        <location evidence="1">Membrane</location>
        <topology evidence="1">Multi-pass membrane protein</topology>
    </subcellularLocation>
</comment>
<name>A0ABR3BPC3_9TREE</name>
<dbReference type="Pfam" id="PF16916">
    <property type="entry name" value="ZT_dimer"/>
    <property type="match status" value="1"/>
</dbReference>
<keyword evidence="2" id="KW-0813">Transport</keyword>
<keyword evidence="4" id="KW-1133">Transmembrane helix</keyword>
<feature type="domain" description="Cation efflux protein cytoplasmic" evidence="6">
    <location>
        <begin position="268"/>
        <end position="324"/>
    </location>
</feature>
<reference evidence="8" key="1">
    <citation type="submission" date="2015-01" db="EMBL/GenBank/DDBJ databases">
        <title>The Genome Sequence of Cryptococcus gattii MMRL2647.</title>
        <authorList>
            <consortium name="The Broad Institute Genomics Platform"/>
            <person name="Cuomo C."/>
            <person name="Litvintseva A."/>
            <person name="Chen Y."/>
            <person name="Heitman J."/>
            <person name="Sun S."/>
            <person name="Springer D."/>
            <person name="Dromer F."/>
            <person name="Young S."/>
            <person name="Zeng Q."/>
            <person name="Gargeya S."/>
            <person name="Abouelleil A."/>
            <person name="Alvarado L."/>
            <person name="Chapman S.B."/>
            <person name="Gainer-Dewar J."/>
            <person name="Goldberg J."/>
            <person name="Griggs A."/>
            <person name="Gujja S."/>
            <person name="Hansen M."/>
            <person name="Howarth C."/>
            <person name="Imamovic A."/>
            <person name="Larimer J."/>
            <person name="Murphy C."/>
            <person name="Naylor J."/>
            <person name="Pearson M."/>
            <person name="Priest M."/>
            <person name="Roberts A."/>
            <person name="Saif S."/>
            <person name="Shea T."/>
            <person name="Sykes S."/>
            <person name="Wortman J."/>
            <person name="Nusbaum C."/>
            <person name="Birren B."/>
        </authorList>
    </citation>
    <scope>NUCLEOTIDE SEQUENCE [LARGE SCALE GENOMIC DNA]</scope>
    <source>
        <strain evidence="8">IND107</strain>
    </source>
</reference>
<dbReference type="Proteomes" id="UP000054399">
    <property type="component" value="Unassembled WGS sequence"/>
</dbReference>
<evidence type="ECO:0000256" key="3">
    <source>
        <dbReference type="ARBA" id="ARBA00022692"/>
    </source>
</evidence>
<dbReference type="Gene3D" id="3.30.70.1350">
    <property type="entry name" value="Cation efflux protein, cytoplasmic domain"/>
    <property type="match status" value="1"/>
</dbReference>
<evidence type="ECO:0000256" key="5">
    <source>
        <dbReference type="ARBA" id="ARBA00023136"/>
    </source>
</evidence>
<evidence type="ECO:0000256" key="4">
    <source>
        <dbReference type="ARBA" id="ARBA00022989"/>
    </source>
</evidence>
<evidence type="ECO:0000313" key="8">
    <source>
        <dbReference type="Proteomes" id="UP000054399"/>
    </source>
</evidence>
<dbReference type="InterPro" id="IPR036837">
    <property type="entry name" value="Cation_efflux_CTD_sf"/>
</dbReference>
<evidence type="ECO:0000259" key="6">
    <source>
        <dbReference type="Pfam" id="PF16916"/>
    </source>
</evidence>
<dbReference type="InterPro" id="IPR027469">
    <property type="entry name" value="Cation_efflux_TMD_sf"/>
</dbReference>
<sequence>MFLKERIISEDDIRDLKQRRKGKKLANFYKIQNSRINDLLKPMSAHTSNASQEKANTALRVRITIHAPFTVDCCLAVLQLYAAISSGSLASFASCADAVDLLANILLWVTYRASNRAEKKKWPIGGSRFQSGEGNVVYRFMMGTCNDGDLTKLHLASLISVGVAFVVKACLFLYCFAVRKSSSQVDVLWEDHRNDLCTNAFGILTSAGGAKLKWWIDPIRATILGVLVLASWTRTAHRNLAHLACISAPSEFINFITYKARTFSAFITAVDNVRVYHCGPEYFAEVNVVLPPNIPLWEAHEIAQPLQDEIEKLKEVDRCFVHGEFEASNSVSQPFLPSLEPFCLFKEGLGTPREISA</sequence>
<dbReference type="GeneID" id="91991606"/>
<dbReference type="RefSeq" id="XP_066612700.1">
    <property type="nucleotide sequence ID" value="XM_066759213.1"/>
</dbReference>
<dbReference type="InterPro" id="IPR050291">
    <property type="entry name" value="CDF_Transporter"/>
</dbReference>
<dbReference type="SUPFAM" id="SSF160240">
    <property type="entry name" value="Cation efflux protein cytoplasmic domain-like"/>
    <property type="match status" value="1"/>
</dbReference>
<keyword evidence="5" id="KW-0472">Membrane</keyword>
<dbReference type="PANTHER" id="PTHR43840:SF12">
    <property type="entry name" value="CATION DIFFUSION FACILITATOR 1 (AFU_ORTHOLOGUE AFUA_1G14440)"/>
    <property type="match status" value="1"/>
</dbReference>
<evidence type="ECO:0000256" key="1">
    <source>
        <dbReference type="ARBA" id="ARBA00004141"/>
    </source>
</evidence>
<proteinExistence type="predicted"/>
<dbReference type="InterPro" id="IPR027470">
    <property type="entry name" value="Cation_efflux_CTD"/>
</dbReference>
<dbReference type="EMBL" id="ATAM02000008">
    <property type="protein sequence ID" value="KAL0245616.1"/>
    <property type="molecule type" value="Genomic_DNA"/>
</dbReference>
<keyword evidence="3" id="KW-0812">Transmembrane</keyword>
<dbReference type="SUPFAM" id="SSF161111">
    <property type="entry name" value="Cation efflux protein transmembrane domain-like"/>
    <property type="match status" value="1"/>
</dbReference>
<reference evidence="7 8" key="2">
    <citation type="submission" date="2024-01" db="EMBL/GenBank/DDBJ databases">
        <title>Comparative genomics of Cryptococcus and Kwoniella reveals pathogenesis evolution and contrasting modes of karyotype evolution via chromosome fusion or intercentromeric recombination.</title>
        <authorList>
            <person name="Coelho M.A."/>
            <person name="David-Palma M."/>
            <person name="Shea T."/>
            <person name="Bowers K."/>
            <person name="Mcginley-Smith S."/>
            <person name="Mohammad A.W."/>
            <person name="Gnirke A."/>
            <person name="Yurkov A.M."/>
            <person name="Nowrousian M."/>
            <person name="Sun S."/>
            <person name="Cuomo C.A."/>
            <person name="Heitman J."/>
        </authorList>
    </citation>
    <scope>NUCLEOTIDE SEQUENCE [LARGE SCALE GENOMIC DNA]</scope>
    <source>
        <strain evidence="7 8">IND107</strain>
    </source>
</reference>